<evidence type="ECO:0008006" key="3">
    <source>
        <dbReference type="Google" id="ProtNLM"/>
    </source>
</evidence>
<keyword evidence="2" id="KW-1185">Reference proteome</keyword>
<dbReference type="OrthoDB" id="3693136at2759"/>
<reference evidence="1 2" key="1">
    <citation type="journal article" date="2013" name="PLoS Genet.">
        <title>Comparative genome structure, secondary metabolite, and effector coding capacity across Cochliobolus pathogens.</title>
        <authorList>
            <person name="Condon B.J."/>
            <person name="Leng Y."/>
            <person name="Wu D."/>
            <person name="Bushley K.E."/>
            <person name="Ohm R.A."/>
            <person name="Otillar R."/>
            <person name="Martin J."/>
            <person name="Schackwitz W."/>
            <person name="Grimwood J."/>
            <person name="MohdZainudin N."/>
            <person name="Xue C."/>
            <person name="Wang R."/>
            <person name="Manning V.A."/>
            <person name="Dhillon B."/>
            <person name="Tu Z.J."/>
            <person name="Steffenson B.J."/>
            <person name="Salamov A."/>
            <person name="Sun H."/>
            <person name="Lowry S."/>
            <person name="LaButti K."/>
            <person name="Han J."/>
            <person name="Copeland A."/>
            <person name="Lindquist E."/>
            <person name="Barry K."/>
            <person name="Schmutz J."/>
            <person name="Baker S.E."/>
            <person name="Ciuffetti L.M."/>
            <person name="Grigoriev I.V."/>
            <person name="Zhong S."/>
            <person name="Turgeon B.G."/>
        </authorList>
    </citation>
    <scope>NUCLEOTIDE SEQUENCE [LARGE SCALE GENOMIC DNA]</scope>
    <source>
        <strain evidence="1 2">FI3</strain>
    </source>
</reference>
<protein>
    <recommendedName>
        <fullName evidence="3">Transcription factor domain-containing protein</fullName>
    </recommendedName>
</protein>
<name>W7DSC8_BIPV3</name>
<proteinExistence type="predicted"/>
<gene>
    <name evidence="1" type="ORF">COCVIDRAFT_42863</name>
</gene>
<dbReference type="EMBL" id="KI968863">
    <property type="protein sequence ID" value="EUN21108.1"/>
    <property type="molecule type" value="Genomic_DNA"/>
</dbReference>
<dbReference type="RefSeq" id="XP_014550682.1">
    <property type="nucleotide sequence ID" value="XM_014695196.1"/>
</dbReference>
<sequence>MLRKSVSREGNQPLDLTRLPTSKPIEGMFAKYLGIVSLLLASLSCEALLDLKAGSAVKVALLDAVAQILYLAEKPGSGDLPALIHGSVSTTASLGLHSESGIRSFGITNEQVIQVERAMWMLYYIDKSALQATGPPMDIRVRSQYSKICLNILELSGSAKDLTPQDLLDRIMALSTALEEWQKSDETSQMTLSLGREATKYVKFQPFKLLQRSIQEIITYSNTTSPTSLLQDWNHVYTDCLSLCSLSLDILSESDRGYENQNQALLNISSGFFARRSMTIPHGS</sequence>
<dbReference type="Proteomes" id="UP000054337">
    <property type="component" value="Unassembled WGS sequence"/>
</dbReference>
<dbReference type="GeneID" id="26257401"/>
<organism evidence="1 2">
    <name type="scientific">Bipolaris victoriae (strain FI3)</name>
    <name type="common">Victoria blight of oats agent</name>
    <name type="synonym">Cochliobolus victoriae</name>
    <dbReference type="NCBI Taxonomy" id="930091"/>
    <lineage>
        <taxon>Eukaryota</taxon>
        <taxon>Fungi</taxon>
        <taxon>Dikarya</taxon>
        <taxon>Ascomycota</taxon>
        <taxon>Pezizomycotina</taxon>
        <taxon>Dothideomycetes</taxon>
        <taxon>Pleosporomycetidae</taxon>
        <taxon>Pleosporales</taxon>
        <taxon>Pleosporineae</taxon>
        <taxon>Pleosporaceae</taxon>
        <taxon>Bipolaris</taxon>
    </lineage>
</organism>
<accession>W7DSC8</accession>
<evidence type="ECO:0000313" key="1">
    <source>
        <dbReference type="EMBL" id="EUN21108.1"/>
    </source>
</evidence>
<dbReference type="AlphaFoldDB" id="W7DSC8"/>
<evidence type="ECO:0000313" key="2">
    <source>
        <dbReference type="Proteomes" id="UP000054337"/>
    </source>
</evidence>
<dbReference type="HOGENOM" id="CLU_811687_0_0_1"/>